<organism evidence="1 2">
    <name type="scientific">Romanomermis culicivorax</name>
    <name type="common">Nematode worm</name>
    <dbReference type="NCBI Taxonomy" id="13658"/>
    <lineage>
        <taxon>Eukaryota</taxon>
        <taxon>Metazoa</taxon>
        <taxon>Ecdysozoa</taxon>
        <taxon>Nematoda</taxon>
        <taxon>Enoplea</taxon>
        <taxon>Dorylaimia</taxon>
        <taxon>Mermithida</taxon>
        <taxon>Mermithoidea</taxon>
        <taxon>Mermithidae</taxon>
        <taxon>Romanomermis</taxon>
    </lineage>
</organism>
<dbReference type="WBParaSite" id="nRc.2.0.1.t32028-RA">
    <property type="protein sequence ID" value="nRc.2.0.1.t32028-RA"/>
    <property type="gene ID" value="nRc.2.0.1.g32028"/>
</dbReference>
<protein>
    <submittedName>
        <fullName evidence="2">Uncharacterized protein</fullName>
    </submittedName>
</protein>
<dbReference type="AlphaFoldDB" id="A0A915K2H6"/>
<reference evidence="2" key="1">
    <citation type="submission" date="2022-11" db="UniProtKB">
        <authorList>
            <consortium name="WormBaseParasite"/>
        </authorList>
    </citation>
    <scope>IDENTIFICATION</scope>
</reference>
<sequence length="368" mass="42327">MHSFVHKSHKRYCRQMYNKSDIQKSGNVVGGGKDRFLVGCVDDDEDFRRLFKIRISRQDISIVVQFSKRFLMEKITVNNGLTTPNRPSSLKFAEKHQNETSFTQNYYESTSIKPVSMANKRLAQQLIQQKSLIAARGPSISNKNLAVGNDAYRAPFDIVKSPIETLKQIWTIKDATTDTTPDDSSCKKDKASKNGLPSRRFSDALLYGTTLHRKFSLSPFRLKIRSPVILHRAIPRDAGCSIHTKKRRRAAPRGTTLEDDNLLFQHVFNKKFFWAVGANCQLAQMPVLHRRKVPHRQWDERDGCLVSAAWLHAASSRRIATPVTLTLRNKHEGSTKLRVPPQRQIEILRKKKWFIIDELDIDRHDILK</sequence>
<keyword evidence="1" id="KW-1185">Reference proteome</keyword>
<proteinExistence type="predicted"/>
<evidence type="ECO:0000313" key="2">
    <source>
        <dbReference type="WBParaSite" id="nRc.2.0.1.t32028-RA"/>
    </source>
</evidence>
<name>A0A915K2H6_ROMCU</name>
<dbReference type="Proteomes" id="UP000887565">
    <property type="component" value="Unplaced"/>
</dbReference>
<accession>A0A915K2H6</accession>
<evidence type="ECO:0000313" key="1">
    <source>
        <dbReference type="Proteomes" id="UP000887565"/>
    </source>
</evidence>